<name>A0A835RKP5_VANPL</name>
<dbReference type="PANTHER" id="PTHR47947">
    <property type="entry name" value="CYTOCHROME P450 82C3-RELATED"/>
    <property type="match status" value="1"/>
</dbReference>
<dbReference type="InterPro" id="IPR050651">
    <property type="entry name" value="Plant_Cytochrome_P450_Monoox"/>
</dbReference>
<keyword evidence="8 11" id="KW-0408">Iron</keyword>
<evidence type="ECO:0000256" key="3">
    <source>
        <dbReference type="ARBA" id="ARBA00022617"/>
    </source>
</evidence>
<dbReference type="GO" id="GO:0005506">
    <property type="term" value="F:iron ion binding"/>
    <property type="evidence" value="ECO:0007669"/>
    <property type="project" value="InterPro"/>
</dbReference>
<evidence type="ECO:0000256" key="6">
    <source>
        <dbReference type="ARBA" id="ARBA00022989"/>
    </source>
</evidence>
<sequence>MELSISIFFSILVMLMIFPIYLLKVLTLPKSNQPLSVSGGRLPPSPKSLPIIGHLHLLSLPFHRSLSHLASHHAAPVLLLRLGSRLALIVSSVSAAEECFTKNDLTFANRPTLHSSKRLSYNHTTLVAAPYGSHWRRLRRLAALEIFSPSRLNSSPVVNQEVHIFLKDLASRIAGDGFKKVEVRTLLEKLAFNVIMRMTVGRRYFFAGGGAAEELGRRFQFVVKEGFEIVKQSSVGDFLPFLRWVGDRWIEKRVAKLEKEADELFESVVQERRRELKRMRLSTASTTEMQSSDQTNIVDRLLALQEQDGDYYTDELIKGFILAMLAAGTGTATETIEWAMSLLLNHPNALEKAKNEIDARVGHERLLDESDLINLHYLQGVIRETLRLYPAAPLLLPHESSDDCTVAGFFVPRGTILFVNAYHIHRDPNMWPNPLEFKPERFVPLFSGETGSDRPHAKMFAFGMGRRSCPGDGLAMRLVALAVGGLLQSFEWRRIGEEEVGLEEGAGMTMPKARPLEAMSMPRRSIVNALASSRI</sequence>
<organism evidence="14 15">
    <name type="scientific">Vanilla planifolia</name>
    <name type="common">Vanilla</name>
    <dbReference type="NCBI Taxonomy" id="51239"/>
    <lineage>
        <taxon>Eukaryota</taxon>
        <taxon>Viridiplantae</taxon>
        <taxon>Streptophyta</taxon>
        <taxon>Embryophyta</taxon>
        <taxon>Tracheophyta</taxon>
        <taxon>Spermatophyta</taxon>
        <taxon>Magnoliopsida</taxon>
        <taxon>Liliopsida</taxon>
        <taxon>Asparagales</taxon>
        <taxon>Orchidaceae</taxon>
        <taxon>Vanilloideae</taxon>
        <taxon>Vanilleae</taxon>
        <taxon>Vanilla</taxon>
    </lineage>
</organism>
<comment type="subcellular location">
    <subcellularLocation>
        <location evidence="1">Membrane</location>
        <topology evidence="1">Single-pass membrane protein</topology>
    </subcellularLocation>
</comment>
<feature type="transmembrane region" description="Helical" evidence="13">
    <location>
        <begin position="6"/>
        <end position="23"/>
    </location>
</feature>
<dbReference type="Proteomes" id="UP000639772">
    <property type="component" value="Chromosome 3"/>
</dbReference>
<reference evidence="14 15" key="1">
    <citation type="journal article" date="2020" name="Nat. Food">
        <title>A phased Vanilla planifolia genome enables genetic improvement of flavour and production.</title>
        <authorList>
            <person name="Hasing T."/>
            <person name="Tang H."/>
            <person name="Brym M."/>
            <person name="Khazi F."/>
            <person name="Huang T."/>
            <person name="Chambers A.H."/>
        </authorList>
    </citation>
    <scope>NUCLEOTIDE SEQUENCE [LARGE SCALE GENOMIC DNA]</scope>
    <source>
        <tissue evidence="14">Leaf</tissue>
    </source>
</reference>
<evidence type="ECO:0000313" key="15">
    <source>
        <dbReference type="Proteomes" id="UP000639772"/>
    </source>
</evidence>
<evidence type="ECO:0000313" key="14">
    <source>
        <dbReference type="EMBL" id="KAG0490814.1"/>
    </source>
</evidence>
<comment type="similarity">
    <text evidence="2 12">Belongs to the cytochrome P450 family.</text>
</comment>
<dbReference type="AlphaFoldDB" id="A0A835RKP5"/>
<protein>
    <recommendedName>
        <fullName evidence="16">Cytochrome P450</fullName>
    </recommendedName>
</protein>
<evidence type="ECO:0000256" key="1">
    <source>
        <dbReference type="ARBA" id="ARBA00004167"/>
    </source>
</evidence>
<feature type="binding site" description="axial binding residue" evidence="11">
    <location>
        <position position="469"/>
    </location>
    <ligand>
        <name>heme</name>
        <dbReference type="ChEBI" id="CHEBI:30413"/>
    </ligand>
    <ligandPart>
        <name>Fe</name>
        <dbReference type="ChEBI" id="CHEBI:18248"/>
    </ligandPart>
</feature>
<comment type="cofactor">
    <cofactor evidence="11">
        <name>heme</name>
        <dbReference type="ChEBI" id="CHEBI:30413"/>
    </cofactor>
</comment>
<dbReference type="EMBL" id="JADCNM010000003">
    <property type="protein sequence ID" value="KAG0490814.1"/>
    <property type="molecule type" value="Genomic_DNA"/>
</dbReference>
<keyword evidence="4 13" id="KW-0812">Transmembrane</keyword>
<dbReference type="InterPro" id="IPR017972">
    <property type="entry name" value="Cyt_P450_CS"/>
</dbReference>
<evidence type="ECO:0000256" key="12">
    <source>
        <dbReference type="RuleBase" id="RU000461"/>
    </source>
</evidence>
<dbReference type="InterPro" id="IPR001128">
    <property type="entry name" value="Cyt_P450"/>
</dbReference>
<dbReference type="Pfam" id="PF00067">
    <property type="entry name" value="p450"/>
    <property type="match status" value="1"/>
</dbReference>
<accession>A0A835RKP5</accession>
<evidence type="ECO:0000256" key="10">
    <source>
        <dbReference type="ARBA" id="ARBA00023136"/>
    </source>
</evidence>
<keyword evidence="6 13" id="KW-1133">Transmembrane helix</keyword>
<evidence type="ECO:0000256" key="9">
    <source>
        <dbReference type="ARBA" id="ARBA00023033"/>
    </source>
</evidence>
<dbReference type="GO" id="GO:0004497">
    <property type="term" value="F:monooxygenase activity"/>
    <property type="evidence" value="ECO:0007669"/>
    <property type="project" value="UniProtKB-KW"/>
</dbReference>
<dbReference type="OrthoDB" id="767138at2759"/>
<keyword evidence="3 11" id="KW-0349">Heme</keyword>
<keyword evidence="7 12" id="KW-0560">Oxidoreductase</keyword>
<evidence type="ECO:0008006" key="16">
    <source>
        <dbReference type="Google" id="ProtNLM"/>
    </source>
</evidence>
<evidence type="ECO:0000256" key="8">
    <source>
        <dbReference type="ARBA" id="ARBA00023004"/>
    </source>
</evidence>
<evidence type="ECO:0000256" key="4">
    <source>
        <dbReference type="ARBA" id="ARBA00022692"/>
    </source>
</evidence>
<dbReference type="PRINTS" id="PR00385">
    <property type="entry name" value="P450"/>
</dbReference>
<gene>
    <name evidence="14" type="ORF">HPP92_007677</name>
</gene>
<evidence type="ECO:0000256" key="2">
    <source>
        <dbReference type="ARBA" id="ARBA00010617"/>
    </source>
</evidence>
<dbReference type="FunFam" id="1.10.630.10:FF:000081">
    <property type="entry name" value="Cytochrome P450 CYP81N5"/>
    <property type="match status" value="1"/>
</dbReference>
<dbReference type="GO" id="GO:0016705">
    <property type="term" value="F:oxidoreductase activity, acting on paired donors, with incorporation or reduction of molecular oxygen"/>
    <property type="evidence" value="ECO:0007669"/>
    <property type="project" value="InterPro"/>
</dbReference>
<evidence type="ECO:0000256" key="7">
    <source>
        <dbReference type="ARBA" id="ARBA00023002"/>
    </source>
</evidence>
<keyword evidence="5 11" id="KW-0479">Metal-binding</keyword>
<dbReference type="PROSITE" id="PS00086">
    <property type="entry name" value="CYTOCHROME_P450"/>
    <property type="match status" value="1"/>
</dbReference>
<keyword evidence="9 12" id="KW-0503">Monooxygenase</keyword>
<dbReference type="GO" id="GO:0016020">
    <property type="term" value="C:membrane"/>
    <property type="evidence" value="ECO:0007669"/>
    <property type="project" value="UniProtKB-SubCell"/>
</dbReference>
<dbReference type="InterPro" id="IPR036396">
    <property type="entry name" value="Cyt_P450_sf"/>
</dbReference>
<proteinExistence type="inferred from homology"/>
<dbReference type="PANTHER" id="PTHR47947:SF62">
    <property type="entry name" value="CYTOCHROME P450, FAMILY 81, SUBFAMILY D, POLYPEPTIDE 5"/>
    <property type="match status" value="1"/>
</dbReference>
<dbReference type="GO" id="GO:0020037">
    <property type="term" value="F:heme binding"/>
    <property type="evidence" value="ECO:0007669"/>
    <property type="project" value="InterPro"/>
</dbReference>
<evidence type="ECO:0000256" key="5">
    <source>
        <dbReference type="ARBA" id="ARBA00022723"/>
    </source>
</evidence>
<dbReference type="Gene3D" id="1.10.630.10">
    <property type="entry name" value="Cytochrome P450"/>
    <property type="match status" value="1"/>
</dbReference>
<dbReference type="PRINTS" id="PR00463">
    <property type="entry name" value="EP450I"/>
</dbReference>
<keyword evidence="10 13" id="KW-0472">Membrane</keyword>
<evidence type="ECO:0000256" key="13">
    <source>
        <dbReference type="SAM" id="Phobius"/>
    </source>
</evidence>
<evidence type="ECO:0000256" key="11">
    <source>
        <dbReference type="PIRSR" id="PIRSR602401-1"/>
    </source>
</evidence>
<dbReference type="InterPro" id="IPR002401">
    <property type="entry name" value="Cyt_P450_E_grp-I"/>
</dbReference>
<comment type="caution">
    <text evidence="14">The sequence shown here is derived from an EMBL/GenBank/DDBJ whole genome shotgun (WGS) entry which is preliminary data.</text>
</comment>
<dbReference type="SUPFAM" id="SSF48264">
    <property type="entry name" value="Cytochrome P450"/>
    <property type="match status" value="1"/>
</dbReference>